<accession>A0A9N8HWU2</accession>
<organism evidence="2 3">
    <name type="scientific">Seminavis robusta</name>
    <dbReference type="NCBI Taxonomy" id="568900"/>
    <lineage>
        <taxon>Eukaryota</taxon>
        <taxon>Sar</taxon>
        <taxon>Stramenopiles</taxon>
        <taxon>Ochrophyta</taxon>
        <taxon>Bacillariophyta</taxon>
        <taxon>Bacillariophyceae</taxon>
        <taxon>Bacillariophycidae</taxon>
        <taxon>Naviculales</taxon>
        <taxon>Naviculaceae</taxon>
        <taxon>Seminavis</taxon>
    </lineage>
</organism>
<evidence type="ECO:0000256" key="1">
    <source>
        <dbReference type="SAM" id="SignalP"/>
    </source>
</evidence>
<feature type="signal peptide" evidence="1">
    <location>
        <begin position="1"/>
        <end position="26"/>
    </location>
</feature>
<protein>
    <submittedName>
        <fullName evidence="2">Uncharacterized protein</fullName>
    </submittedName>
</protein>
<evidence type="ECO:0000313" key="3">
    <source>
        <dbReference type="Proteomes" id="UP001153069"/>
    </source>
</evidence>
<sequence>MLATTTLHRLCFLGLALLLSAGQGSARCDQGLTIINNSPDSLDFGQWEYRELSTRGRAWPGCWGWDILGPGGWFPSTWYELMDGDDQGDNSIVYEIDRSARASYCAAEPDEINLLEVSYGGLSGYIRVVPTPDASGTTASIKCAPKALGTIETPIAGDLVCELVELPFTGREAIEVTVELDLSS</sequence>
<keyword evidence="1" id="KW-0732">Signal</keyword>
<feature type="chain" id="PRO_5040424597" evidence="1">
    <location>
        <begin position="27"/>
        <end position="184"/>
    </location>
</feature>
<comment type="caution">
    <text evidence="2">The sequence shown here is derived from an EMBL/GenBank/DDBJ whole genome shotgun (WGS) entry which is preliminary data.</text>
</comment>
<dbReference type="Proteomes" id="UP001153069">
    <property type="component" value="Unassembled WGS sequence"/>
</dbReference>
<dbReference type="EMBL" id="CAICTM010002271">
    <property type="protein sequence ID" value="CAB9528612.1"/>
    <property type="molecule type" value="Genomic_DNA"/>
</dbReference>
<keyword evidence="3" id="KW-1185">Reference proteome</keyword>
<evidence type="ECO:0000313" key="2">
    <source>
        <dbReference type="EMBL" id="CAB9528612.1"/>
    </source>
</evidence>
<gene>
    <name evidence="2" type="ORF">SEMRO_2273_G321520.1</name>
</gene>
<name>A0A9N8HWU2_9STRA</name>
<proteinExistence type="predicted"/>
<reference evidence="2" key="1">
    <citation type="submission" date="2020-06" db="EMBL/GenBank/DDBJ databases">
        <authorList>
            <consortium name="Plant Systems Biology data submission"/>
        </authorList>
    </citation>
    <scope>NUCLEOTIDE SEQUENCE</scope>
    <source>
        <strain evidence="2">D6</strain>
    </source>
</reference>
<dbReference type="AlphaFoldDB" id="A0A9N8HWU2"/>